<evidence type="ECO:0008006" key="5">
    <source>
        <dbReference type="Google" id="ProtNLM"/>
    </source>
</evidence>
<reference evidence="3 4" key="1">
    <citation type="submission" date="2019-07" db="EMBL/GenBank/DDBJ databases">
        <title>Diversity of Bacteria from Kongsfjorden, Arctic.</title>
        <authorList>
            <person name="Yu Y."/>
        </authorList>
    </citation>
    <scope>NUCLEOTIDE SEQUENCE [LARGE SCALE GENOMIC DNA]</scope>
    <source>
        <strain evidence="3 4">SM1928</strain>
    </source>
</reference>
<dbReference type="Proteomes" id="UP000316500">
    <property type="component" value="Unassembled WGS sequence"/>
</dbReference>
<evidence type="ECO:0000256" key="2">
    <source>
        <dbReference type="SAM" id="SignalP"/>
    </source>
</evidence>
<evidence type="ECO:0000313" key="4">
    <source>
        <dbReference type="Proteomes" id="UP000316500"/>
    </source>
</evidence>
<feature type="signal peptide" evidence="2">
    <location>
        <begin position="1"/>
        <end position="21"/>
    </location>
</feature>
<evidence type="ECO:0000313" key="3">
    <source>
        <dbReference type="EMBL" id="TVU63391.1"/>
    </source>
</evidence>
<gene>
    <name evidence="3" type="ORF">FQP90_10455</name>
</gene>
<keyword evidence="2" id="KW-0732">Signal</keyword>
<organism evidence="3 4">
    <name type="scientific">Paenarthrobacter nitroguajacolicus</name>
    <name type="common">Arthrobacter nitroguajacolicus</name>
    <dbReference type="NCBI Taxonomy" id="211146"/>
    <lineage>
        <taxon>Bacteria</taxon>
        <taxon>Bacillati</taxon>
        <taxon>Actinomycetota</taxon>
        <taxon>Actinomycetes</taxon>
        <taxon>Micrococcales</taxon>
        <taxon>Micrococcaceae</taxon>
        <taxon>Paenarthrobacter</taxon>
    </lineage>
</organism>
<feature type="region of interest" description="Disordered" evidence="1">
    <location>
        <begin position="14"/>
        <end position="65"/>
    </location>
</feature>
<accession>A0A558H2P4</accession>
<dbReference type="EMBL" id="VNFK01000006">
    <property type="protein sequence ID" value="TVU63391.1"/>
    <property type="molecule type" value="Genomic_DNA"/>
</dbReference>
<dbReference type="OrthoDB" id="166978at2"/>
<proteinExistence type="predicted"/>
<feature type="compositionally biased region" description="Low complexity" evidence="1">
    <location>
        <begin position="14"/>
        <end position="44"/>
    </location>
</feature>
<evidence type="ECO:0000256" key="1">
    <source>
        <dbReference type="SAM" id="MobiDB-lite"/>
    </source>
</evidence>
<sequence>MAASMIMLVAACSAPSPQPSAGTSSPATSSAGATAQPSGSPSAGPGDGTPGAGTTPGDDEPGRYAYLCTSLDASPEVQLSSLAEVWAANNYTRMASCEVTFAGPEPFEATPREAEAISTAEPQGAGTDDGLATMLDVLRLCTRVSDETGPGGFEEANRGTLLAAAAFCPEAPQGKIIAGWAQGARVGDGSHAVGEALEPGGVQLVKPGPAASECTWSVTRSDGSVVADGGLAEAGQMVAVEAGQNFTSDKCGIWGKMY</sequence>
<feature type="chain" id="PRO_5021958656" description="DUF3558 domain-containing protein" evidence="2">
    <location>
        <begin position="22"/>
        <end position="258"/>
    </location>
</feature>
<dbReference type="AlphaFoldDB" id="A0A558H2P4"/>
<comment type="caution">
    <text evidence="3">The sequence shown here is derived from an EMBL/GenBank/DDBJ whole genome shotgun (WGS) entry which is preliminary data.</text>
</comment>
<dbReference type="RefSeq" id="WP_144649902.1">
    <property type="nucleotide sequence ID" value="NZ_VNFK01000006.1"/>
</dbReference>
<protein>
    <recommendedName>
        <fullName evidence="5">DUF3558 domain-containing protein</fullName>
    </recommendedName>
</protein>
<name>A0A558H2P4_PAENT</name>